<gene>
    <name evidence="1" type="ORF">D9F05_00860</name>
</gene>
<reference evidence="1" key="1">
    <citation type="submission" date="2018-10" db="EMBL/GenBank/DDBJ databases">
        <authorList>
            <consortium name="NARMS: The National Antimicrobial Resistance Monitoring System"/>
        </authorList>
    </citation>
    <scope>NUCLEOTIDE SEQUENCE [LARGE SCALE GENOMIC DNA]</scope>
    <source>
        <strain evidence="1">CVM N17EC0388</strain>
    </source>
</reference>
<comment type="caution">
    <text evidence="1">The sequence shown here is derived from an EMBL/GenBank/DDBJ whole genome shotgun (WGS) entry which is preliminary data.</text>
</comment>
<protein>
    <submittedName>
        <fullName evidence="1">Uncharacterized protein</fullName>
    </submittedName>
</protein>
<name>A0A3L0Y6M3_ECOLX</name>
<organism evidence="1">
    <name type="scientific">Escherichia coli</name>
    <dbReference type="NCBI Taxonomy" id="562"/>
    <lineage>
        <taxon>Bacteria</taxon>
        <taxon>Pseudomonadati</taxon>
        <taxon>Pseudomonadota</taxon>
        <taxon>Gammaproteobacteria</taxon>
        <taxon>Enterobacterales</taxon>
        <taxon>Enterobacteriaceae</taxon>
        <taxon>Escherichia</taxon>
    </lineage>
</organism>
<evidence type="ECO:0000313" key="1">
    <source>
        <dbReference type="EMBL" id="MHO02943.1"/>
    </source>
</evidence>
<dbReference type="AlphaFoldDB" id="A0A3L0Y6M3"/>
<proteinExistence type="predicted"/>
<sequence length="73" mass="8079">MSNQQVIDQWVTKMLSAEASLHGLQLDLLDLRKDGPHGQRTPARTHLILCRQARTAARVASRQIQSLYTGGAV</sequence>
<dbReference type="EMBL" id="RNRV01000001">
    <property type="protein sequence ID" value="MHO02943.1"/>
    <property type="molecule type" value="Genomic_DNA"/>
</dbReference>
<accession>A0A3L0Y6M3</accession>